<dbReference type="InterPro" id="IPR000182">
    <property type="entry name" value="GNAT_dom"/>
</dbReference>
<evidence type="ECO:0000313" key="5">
    <source>
        <dbReference type="Proteomes" id="UP000281343"/>
    </source>
</evidence>
<dbReference type="GO" id="GO:0016747">
    <property type="term" value="F:acyltransferase activity, transferring groups other than amino-acyl groups"/>
    <property type="evidence" value="ECO:0007669"/>
    <property type="project" value="InterPro"/>
</dbReference>
<dbReference type="CDD" id="cd04301">
    <property type="entry name" value="NAT_SF"/>
    <property type="match status" value="1"/>
</dbReference>
<evidence type="ECO:0000259" key="3">
    <source>
        <dbReference type="PROSITE" id="PS51186"/>
    </source>
</evidence>
<dbReference type="EMBL" id="RCNT01000001">
    <property type="protein sequence ID" value="RMA43800.1"/>
    <property type="molecule type" value="Genomic_DNA"/>
</dbReference>
<evidence type="ECO:0000256" key="2">
    <source>
        <dbReference type="ARBA" id="ARBA00023315"/>
    </source>
</evidence>
<keyword evidence="5" id="KW-1185">Reference proteome</keyword>
<reference evidence="4 5" key="1">
    <citation type="submission" date="2018-10" db="EMBL/GenBank/DDBJ databases">
        <authorList>
            <person name="Jung H.S."/>
            <person name="Jeon C.O."/>
        </authorList>
    </citation>
    <scope>NUCLEOTIDE SEQUENCE [LARGE SCALE GENOMIC DNA]</scope>
    <source>
        <strain evidence="4 5">MA-7-27</strain>
    </source>
</reference>
<comment type="caution">
    <text evidence="4">The sequence shown here is derived from an EMBL/GenBank/DDBJ whole genome shotgun (WGS) entry which is preliminary data.</text>
</comment>
<dbReference type="Gene3D" id="3.40.630.30">
    <property type="match status" value="1"/>
</dbReference>
<keyword evidence="2" id="KW-0012">Acyltransferase</keyword>
<protein>
    <submittedName>
        <fullName evidence="4">GNAT family N-acetyltransferase</fullName>
    </submittedName>
</protein>
<dbReference type="AlphaFoldDB" id="A0A3L9YM65"/>
<dbReference type="InterPro" id="IPR016181">
    <property type="entry name" value="Acyl_CoA_acyltransferase"/>
</dbReference>
<evidence type="ECO:0000256" key="1">
    <source>
        <dbReference type="ARBA" id="ARBA00022679"/>
    </source>
</evidence>
<gene>
    <name evidence="4" type="ORF">D9R08_02420</name>
</gene>
<dbReference type="Pfam" id="PF00583">
    <property type="entry name" value="Acetyltransf_1"/>
    <property type="match status" value="1"/>
</dbReference>
<evidence type="ECO:0000313" key="4">
    <source>
        <dbReference type="EMBL" id="RMA43800.1"/>
    </source>
</evidence>
<dbReference type="PROSITE" id="PS51186">
    <property type="entry name" value="GNAT"/>
    <property type="match status" value="1"/>
</dbReference>
<dbReference type="SUPFAM" id="SSF55729">
    <property type="entry name" value="Acyl-CoA N-acyltransferases (Nat)"/>
    <property type="match status" value="1"/>
</dbReference>
<keyword evidence="1 4" id="KW-0808">Transferase</keyword>
<organism evidence="4 5">
    <name type="scientific">Rhodophyticola porphyridii</name>
    <dbReference type="NCBI Taxonomy" id="1852017"/>
    <lineage>
        <taxon>Bacteria</taxon>
        <taxon>Pseudomonadati</taxon>
        <taxon>Pseudomonadota</taxon>
        <taxon>Alphaproteobacteria</taxon>
        <taxon>Rhodobacterales</taxon>
        <taxon>Roseobacteraceae</taxon>
        <taxon>Rhodophyticola</taxon>
    </lineage>
</organism>
<dbReference type="PANTHER" id="PTHR43420">
    <property type="entry name" value="ACETYLTRANSFERASE"/>
    <property type="match status" value="1"/>
</dbReference>
<name>A0A3L9YM65_9RHOB</name>
<dbReference type="InterPro" id="IPR050680">
    <property type="entry name" value="YpeA/RimI_acetyltransf"/>
</dbReference>
<dbReference type="Proteomes" id="UP000281343">
    <property type="component" value="Unassembled WGS sequence"/>
</dbReference>
<accession>A0A3L9YM65</accession>
<dbReference type="OrthoDB" id="9804026at2"/>
<dbReference type="RefSeq" id="WP_121896390.1">
    <property type="nucleotide sequence ID" value="NZ_RCNT01000001.1"/>
</dbReference>
<sequence length="138" mass="15276">MTPEQLALIHDRAFTRQRAWSAAEFRELMAQASTRLLHRGHAFLLLRLLPPEMEILTLAVAPAARRQGLALALLDDTEALARDQGVNRLFLEVAAGNAPAVGLYIRAGFAKTGQRPAYYTHKDGTRDDALIMERVLTA</sequence>
<proteinExistence type="predicted"/>
<feature type="domain" description="N-acetyltransferase" evidence="3">
    <location>
        <begin position="1"/>
        <end position="137"/>
    </location>
</feature>